<sequence length="190" mass="21551">MAKLDIISGNNQNTSYKVQQKTTIGRLANNTIAIDDTKSSRQNSLVFIKDGLYYIRDLKSRNGTIVNGEKIENIQQLFAGDRIKVGNTIFIFSEEDDPDVTRDLASVKNELSPSPTKTPKTQESDLQKGIREASSSVKKRTRRRKSQKYTRPSINQKLESMNRTHVIIAIVVIMCVLFVVSRWLTLNFIS</sequence>
<dbReference type="OrthoDB" id="277679at2"/>
<keyword evidence="5" id="KW-1185">Reference proteome</keyword>
<dbReference type="Proteomes" id="UP000326354">
    <property type="component" value="Chromosome"/>
</dbReference>
<reference evidence="4 5" key="1">
    <citation type="submission" date="2019-08" db="EMBL/GenBank/DDBJ databases">
        <title>Complete genome sequence of Candidatus Uab amorphum.</title>
        <authorList>
            <person name="Shiratori T."/>
            <person name="Suzuki S."/>
            <person name="Kakizawa Y."/>
            <person name="Ishida K."/>
        </authorList>
    </citation>
    <scope>NUCLEOTIDE SEQUENCE [LARGE SCALE GENOMIC DNA]</scope>
    <source>
        <strain evidence="4 5">SRT547</strain>
    </source>
</reference>
<dbReference type="PROSITE" id="PS50006">
    <property type="entry name" value="FHA_DOMAIN"/>
    <property type="match status" value="1"/>
</dbReference>
<dbReference type="Pfam" id="PF00498">
    <property type="entry name" value="FHA"/>
    <property type="match status" value="1"/>
</dbReference>
<evidence type="ECO:0000256" key="1">
    <source>
        <dbReference type="SAM" id="MobiDB-lite"/>
    </source>
</evidence>
<dbReference type="InterPro" id="IPR000253">
    <property type="entry name" value="FHA_dom"/>
</dbReference>
<dbReference type="SMART" id="SM00240">
    <property type="entry name" value="FHA"/>
    <property type="match status" value="1"/>
</dbReference>
<protein>
    <submittedName>
        <fullName evidence="4">FHA domain-containing protein</fullName>
    </submittedName>
</protein>
<dbReference type="SUPFAM" id="SSF49879">
    <property type="entry name" value="SMAD/FHA domain"/>
    <property type="match status" value="1"/>
</dbReference>
<keyword evidence="2" id="KW-0812">Transmembrane</keyword>
<keyword evidence="2" id="KW-1133">Transmembrane helix</keyword>
<feature type="compositionally biased region" description="Basic and acidic residues" evidence="1">
    <location>
        <begin position="120"/>
        <end position="131"/>
    </location>
</feature>
<evidence type="ECO:0000256" key="2">
    <source>
        <dbReference type="SAM" id="Phobius"/>
    </source>
</evidence>
<feature type="compositionally biased region" description="Polar residues" evidence="1">
    <location>
        <begin position="109"/>
        <end position="119"/>
    </location>
</feature>
<dbReference type="AlphaFoldDB" id="A0A5S9F2P7"/>
<dbReference type="InterPro" id="IPR050923">
    <property type="entry name" value="Cell_Proc_Reg/RNA_Proc"/>
</dbReference>
<dbReference type="InterPro" id="IPR008984">
    <property type="entry name" value="SMAD_FHA_dom_sf"/>
</dbReference>
<feature type="transmembrane region" description="Helical" evidence="2">
    <location>
        <begin position="166"/>
        <end position="184"/>
    </location>
</feature>
<name>A0A5S9F2P7_UABAM</name>
<keyword evidence="2" id="KW-0472">Membrane</keyword>
<evidence type="ECO:0000313" key="4">
    <source>
        <dbReference type="EMBL" id="BBM83702.1"/>
    </source>
</evidence>
<feature type="compositionally biased region" description="Basic residues" evidence="1">
    <location>
        <begin position="137"/>
        <end position="148"/>
    </location>
</feature>
<evidence type="ECO:0000259" key="3">
    <source>
        <dbReference type="PROSITE" id="PS50006"/>
    </source>
</evidence>
<feature type="region of interest" description="Disordered" evidence="1">
    <location>
        <begin position="108"/>
        <end position="155"/>
    </location>
</feature>
<feature type="domain" description="FHA" evidence="3">
    <location>
        <begin position="22"/>
        <end position="71"/>
    </location>
</feature>
<accession>A0A5S9F2P7</accession>
<dbReference type="EMBL" id="AP019860">
    <property type="protein sequence ID" value="BBM83702.1"/>
    <property type="molecule type" value="Genomic_DNA"/>
</dbReference>
<organism evidence="4 5">
    <name type="scientific">Uabimicrobium amorphum</name>
    <dbReference type="NCBI Taxonomy" id="2596890"/>
    <lineage>
        <taxon>Bacteria</taxon>
        <taxon>Pseudomonadati</taxon>
        <taxon>Planctomycetota</taxon>
        <taxon>Candidatus Uabimicrobiia</taxon>
        <taxon>Candidatus Uabimicrobiales</taxon>
        <taxon>Candidatus Uabimicrobiaceae</taxon>
        <taxon>Candidatus Uabimicrobium</taxon>
    </lineage>
</organism>
<evidence type="ECO:0000313" key="5">
    <source>
        <dbReference type="Proteomes" id="UP000326354"/>
    </source>
</evidence>
<proteinExistence type="predicted"/>
<dbReference type="PANTHER" id="PTHR23308">
    <property type="entry name" value="NUCLEAR INHIBITOR OF PROTEIN PHOSPHATASE-1"/>
    <property type="match status" value="1"/>
</dbReference>
<dbReference type="RefSeq" id="WP_151967893.1">
    <property type="nucleotide sequence ID" value="NZ_AP019860.1"/>
</dbReference>
<dbReference type="Gene3D" id="2.60.200.20">
    <property type="match status" value="1"/>
</dbReference>
<dbReference type="KEGG" id="uam:UABAM_02055"/>
<gene>
    <name evidence="4" type="ORF">UABAM_02055</name>
</gene>
<dbReference type="CDD" id="cd00060">
    <property type="entry name" value="FHA"/>
    <property type="match status" value="1"/>
</dbReference>